<evidence type="ECO:0000256" key="1">
    <source>
        <dbReference type="SAM" id="MobiDB-lite"/>
    </source>
</evidence>
<feature type="compositionally biased region" description="Basic and acidic residues" evidence="1">
    <location>
        <begin position="28"/>
        <end position="37"/>
    </location>
</feature>
<evidence type="ECO:0000313" key="3">
    <source>
        <dbReference type="Proteomes" id="UP000076502"/>
    </source>
</evidence>
<name>A0A154PE79_DUFNO</name>
<dbReference type="Proteomes" id="UP000076502">
    <property type="component" value="Unassembled WGS sequence"/>
</dbReference>
<evidence type="ECO:0000313" key="2">
    <source>
        <dbReference type="EMBL" id="KZC10141.1"/>
    </source>
</evidence>
<feature type="region of interest" description="Disordered" evidence="1">
    <location>
        <begin position="28"/>
        <end position="52"/>
    </location>
</feature>
<dbReference type="EMBL" id="KQ434886">
    <property type="protein sequence ID" value="KZC10141.1"/>
    <property type="molecule type" value="Genomic_DNA"/>
</dbReference>
<sequence>MSFSSVFHFNDLEIVKRNQINLVNRLDKSADSNDRSMNHTSNSKFSFASYSR</sequence>
<proteinExistence type="predicted"/>
<feature type="compositionally biased region" description="Polar residues" evidence="1">
    <location>
        <begin position="38"/>
        <end position="52"/>
    </location>
</feature>
<protein>
    <submittedName>
        <fullName evidence="2">Uncharacterized protein</fullName>
    </submittedName>
</protein>
<reference evidence="2 3" key="1">
    <citation type="submission" date="2015-07" db="EMBL/GenBank/DDBJ databases">
        <title>The genome of Dufourea novaeangliae.</title>
        <authorList>
            <person name="Pan H."/>
            <person name="Kapheim K."/>
        </authorList>
    </citation>
    <scope>NUCLEOTIDE SEQUENCE [LARGE SCALE GENOMIC DNA]</scope>
    <source>
        <strain evidence="2">0120121106</strain>
        <tissue evidence="2">Whole body</tissue>
    </source>
</reference>
<dbReference type="AlphaFoldDB" id="A0A154PE79"/>
<gene>
    <name evidence="2" type="ORF">WN55_01124</name>
</gene>
<organism evidence="2 3">
    <name type="scientific">Dufourea novaeangliae</name>
    <name type="common">Sweat bee</name>
    <dbReference type="NCBI Taxonomy" id="178035"/>
    <lineage>
        <taxon>Eukaryota</taxon>
        <taxon>Metazoa</taxon>
        <taxon>Ecdysozoa</taxon>
        <taxon>Arthropoda</taxon>
        <taxon>Hexapoda</taxon>
        <taxon>Insecta</taxon>
        <taxon>Pterygota</taxon>
        <taxon>Neoptera</taxon>
        <taxon>Endopterygota</taxon>
        <taxon>Hymenoptera</taxon>
        <taxon>Apocrita</taxon>
        <taxon>Aculeata</taxon>
        <taxon>Apoidea</taxon>
        <taxon>Anthophila</taxon>
        <taxon>Halictidae</taxon>
        <taxon>Rophitinae</taxon>
        <taxon>Dufourea</taxon>
    </lineage>
</organism>
<keyword evidence="3" id="KW-1185">Reference proteome</keyword>
<accession>A0A154PE79</accession>